<organism evidence="6 7">
    <name type="scientific">Trinickia fusca</name>
    <dbReference type="NCBI Taxonomy" id="2419777"/>
    <lineage>
        <taxon>Bacteria</taxon>
        <taxon>Pseudomonadati</taxon>
        <taxon>Pseudomonadota</taxon>
        <taxon>Betaproteobacteria</taxon>
        <taxon>Burkholderiales</taxon>
        <taxon>Burkholderiaceae</taxon>
        <taxon>Trinickia</taxon>
    </lineage>
</organism>
<comment type="similarity">
    <text evidence="4 5">Belongs to the universal ribosomal protein uS15 family.</text>
</comment>
<evidence type="ECO:0000313" key="6">
    <source>
        <dbReference type="EMBL" id="RKP43694.1"/>
    </source>
</evidence>
<dbReference type="AlphaFoldDB" id="A0A494X671"/>
<dbReference type="SUPFAM" id="SSF47060">
    <property type="entry name" value="S15/NS1 RNA-binding domain"/>
    <property type="match status" value="1"/>
</dbReference>
<dbReference type="Gene3D" id="6.10.250.3130">
    <property type="match status" value="1"/>
</dbReference>
<protein>
    <recommendedName>
        <fullName evidence="4">Small ribosomal subunit protein uS15</fullName>
    </recommendedName>
</protein>
<sequence length="89" mass="10233">MSVADIKKSDIVAQFARATNDTGSPEVQVALLTTRINELTSHFKSHSKDHHSRRGLLRMVSRRRKLLDYLKGKDADRYRSLIEKLGLRK</sequence>
<dbReference type="FunFam" id="1.10.287.10:FF:000002">
    <property type="entry name" value="30S ribosomal protein S15"/>
    <property type="match status" value="1"/>
</dbReference>
<keyword evidence="4" id="KW-0699">rRNA-binding</keyword>
<evidence type="ECO:0000256" key="2">
    <source>
        <dbReference type="ARBA" id="ARBA00023274"/>
    </source>
</evidence>
<dbReference type="CDD" id="cd00353">
    <property type="entry name" value="Ribosomal_S15p_S13e"/>
    <property type="match status" value="1"/>
</dbReference>
<keyword evidence="1 4" id="KW-0689">Ribosomal protein</keyword>
<dbReference type="NCBIfam" id="TIGR00952">
    <property type="entry name" value="S15_bact"/>
    <property type="match status" value="1"/>
</dbReference>
<evidence type="ECO:0000256" key="1">
    <source>
        <dbReference type="ARBA" id="ARBA00022980"/>
    </source>
</evidence>
<comment type="subunit">
    <text evidence="3 4">Part of the 30S ribosomal subunit. Forms a bridge to the 50S subunit in the 70S ribosome, contacting the 23S rRNA.</text>
</comment>
<dbReference type="PANTHER" id="PTHR23321:SF26">
    <property type="entry name" value="SMALL RIBOSOMAL SUBUNIT PROTEIN US15M"/>
    <property type="match status" value="1"/>
</dbReference>
<keyword evidence="2 4" id="KW-0687">Ribonucleoprotein</keyword>
<evidence type="ECO:0000256" key="3">
    <source>
        <dbReference type="ARBA" id="ARBA00064542"/>
    </source>
</evidence>
<comment type="function">
    <text evidence="4">One of the primary rRNA binding proteins, it binds directly to 16S rRNA where it helps nucleate assembly of the platform of the 30S subunit by binding and bridging several RNA helices of the 16S rRNA.</text>
</comment>
<reference evidence="6 7" key="1">
    <citation type="submission" date="2018-10" db="EMBL/GenBank/DDBJ databases">
        <title>Paraburkholderia sp. 7MK8-2, isolated from soil.</title>
        <authorList>
            <person name="Gao Z.-H."/>
            <person name="Qiu L.-H."/>
        </authorList>
    </citation>
    <scope>NUCLEOTIDE SEQUENCE [LARGE SCALE GENOMIC DNA]</scope>
    <source>
        <strain evidence="6 7">7MK8-2</strain>
    </source>
</reference>
<dbReference type="GO" id="GO:0003735">
    <property type="term" value="F:structural constituent of ribosome"/>
    <property type="evidence" value="ECO:0007669"/>
    <property type="project" value="InterPro"/>
</dbReference>
<dbReference type="RefSeq" id="WP_121281554.1">
    <property type="nucleotide sequence ID" value="NZ_RBZV01000017.1"/>
</dbReference>
<dbReference type="InterPro" id="IPR005290">
    <property type="entry name" value="Ribosomal_uS15_bac-type"/>
</dbReference>
<dbReference type="Gene3D" id="1.10.287.10">
    <property type="entry name" value="S15/NS1, RNA-binding"/>
    <property type="match status" value="1"/>
</dbReference>
<dbReference type="EMBL" id="RBZV01000017">
    <property type="protein sequence ID" value="RKP43694.1"/>
    <property type="molecule type" value="Genomic_DNA"/>
</dbReference>
<dbReference type="InterPro" id="IPR000589">
    <property type="entry name" value="Ribosomal_uS15"/>
</dbReference>
<evidence type="ECO:0000313" key="7">
    <source>
        <dbReference type="Proteomes" id="UP000280434"/>
    </source>
</evidence>
<dbReference type="GO" id="GO:0022627">
    <property type="term" value="C:cytosolic small ribosomal subunit"/>
    <property type="evidence" value="ECO:0007669"/>
    <property type="project" value="TreeGrafter"/>
</dbReference>
<dbReference type="Proteomes" id="UP000280434">
    <property type="component" value="Unassembled WGS sequence"/>
</dbReference>
<proteinExistence type="inferred from homology"/>
<dbReference type="GO" id="GO:0019843">
    <property type="term" value="F:rRNA binding"/>
    <property type="evidence" value="ECO:0007669"/>
    <property type="project" value="UniProtKB-UniRule"/>
</dbReference>
<dbReference type="Pfam" id="PF00312">
    <property type="entry name" value="Ribosomal_S15"/>
    <property type="match status" value="1"/>
</dbReference>
<comment type="caution">
    <text evidence="6">The sequence shown here is derived from an EMBL/GenBank/DDBJ whole genome shotgun (WGS) entry which is preliminary data.</text>
</comment>
<name>A0A494X671_9BURK</name>
<evidence type="ECO:0000256" key="4">
    <source>
        <dbReference type="HAMAP-Rule" id="MF_01343"/>
    </source>
</evidence>
<accession>A0A494X671</accession>
<comment type="function">
    <text evidence="4">Forms an intersubunit bridge (bridge B4) with the 23S rRNA of the 50S subunit in the ribosome.</text>
</comment>
<gene>
    <name evidence="4" type="primary">rpsO</name>
    <name evidence="6" type="ORF">D7S89_24975</name>
</gene>
<dbReference type="InterPro" id="IPR009068">
    <property type="entry name" value="uS15_NS1_RNA-bd_sf"/>
</dbReference>
<dbReference type="SMART" id="SM01387">
    <property type="entry name" value="Ribosomal_S15"/>
    <property type="match status" value="1"/>
</dbReference>
<evidence type="ECO:0000256" key="5">
    <source>
        <dbReference type="RuleBase" id="RU003919"/>
    </source>
</evidence>
<dbReference type="OrthoDB" id="9799262at2"/>
<dbReference type="HAMAP" id="MF_01343_B">
    <property type="entry name" value="Ribosomal_uS15_B"/>
    <property type="match status" value="1"/>
</dbReference>
<dbReference type="PANTHER" id="PTHR23321">
    <property type="entry name" value="RIBOSOMAL PROTEIN S15, BACTERIAL AND ORGANELLAR"/>
    <property type="match status" value="1"/>
</dbReference>
<keyword evidence="7" id="KW-1185">Reference proteome</keyword>
<dbReference type="GO" id="GO:0006412">
    <property type="term" value="P:translation"/>
    <property type="evidence" value="ECO:0007669"/>
    <property type="project" value="UniProtKB-UniRule"/>
</dbReference>
<keyword evidence="4" id="KW-0694">RNA-binding</keyword>